<dbReference type="PANTHER" id="PTHR14947:SF24">
    <property type="entry name" value="ZINC FINGER PROTEIN 781-RELATED"/>
    <property type="match status" value="1"/>
</dbReference>
<dbReference type="PANTHER" id="PTHR14947">
    <property type="entry name" value="ZINC FINGER PROTEIN"/>
    <property type="match status" value="1"/>
</dbReference>
<name>A0AAD1WYJ7_PELCU</name>
<protein>
    <submittedName>
        <fullName evidence="1">Uncharacterized protein</fullName>
    </submittedName>
</protein>
<organism evidence="1 2">
    <name type="scientific">Pelobates cultripes</name>
    <name type="common">Western spadefoot toad</name>
    <dbReference type="NCBI Taxonomy" id="61616"/>
    <lineage>
        <taxon>Eukaryota</taxon>
        <taxon>Metazoa</taxon>
        <taxon>Chordata</taxon>
        <taxon>Craniata</taxon>
        <taxon>Vertebrata</taxon>
        <taxon>Euteleostomi</taxon>
        <taxon>Amphibia</taxon>
        <taxon>Batrachia</taxon>
        <taxon>Anura</taxon>
        <taxon>Pelobatoidea</taxon>
        <taxon>Pelobatidae</taxon>
        <taxon>Pelobates</taxon>
    </lineage>
</organism>
<evidence type="ECO:0000313" key="2">
    <source>
        <dbReference type="Proteomes" id="UP001295444"/>
    </source>
</evidence>
<dbReference type="EMBL" id="OW240925">
    <property type="protein sequence ID" value="CAH2329400.1"/>
    <property type="molecule type" value="Genomic_DNA"/>
</dbReference>
<dbReference type="Proteomes" id="UP001295444">
    <property type="component" value="Chromosome 14"/>
</dbReference>
<gene>
    <name evidence="1" type="ORF">PECUL_23A030503</name>
</gene>
<accession>A0AAD1WYJ7</accession>
<evidence type="ECO:0000313" key="1">
    <source>
        <dbReference type="EMBL" id="CAH2329400.1"/>
    </source>
</evidence>
<proteinExistence type="predicted"/>
<dbReference type="InterPro" id="IPR039938">
    <property type="entry name" value="Sp4-like"/>
</dbReference>
<feature type="non-terminal residue" evidence="1">
    <location>
        <position position="67"/>
    </location>
</feature>
<reference evidence="1" key="1">
    <citation type="submission" date="2022-03" db="EMBL/GenBank/DDBJ databases">
        <authorList>
            <person name="Alioto T."/>
            <person name="Alioto T."/>
            <person name="Gomez Garrido J."/>
        </authorList>
    </citation>
    <scope>NUCLEOTIDE SEQUENCE</scope>
</reference>
<keyword evidence="2" id="KW-1185">Reference proteome</keyword>
<sequence length="67" mass="7924">MENVLSLNQSFFVIREHTQERNLSHVRNVKKVLGFAQVLLYTRELTQERTLSHVLNVKEIYLLNLIS</sequence>
<dbReference type="AlphaFoldDB" id="A0AAD1WYJ7"/>